<evidence type="ECO:0000256" key="1">
    <source>
        <dbReference type="SAM" id="MobiDB-lite"/>
    </source>
</evidence>
<proteinExistence type="predicted"/>
<evidence type="ECO:0000313" key="3">
    <source>
        <dbReference type="Proteomes" id="UP001178461"/>
    </source>
</evidence>
<feature type="compositionally biased region" description="Polar residues" evidence="1">
    <location>
        <begin position="1"/>
        <end position="15"/>
    </location>
</feature>
<feature type="compositionally biased region" description="Basic residues" evidence="1">
    <location>
        <begin position="57"/>
        <end position="69"/>
    </location>
</feature>
<dbReference type="EMBL" id="OX395133">
    <property type="protein sequence ID" value="CAI5781955.1"/>
    <property type="molecule type" value="Genomic_DNA"/>
</dbReference>
<feature type="compositionally biased region" description="Low complexity" evidence="1">
    <location>
        <begin position="22"/>
        <end position="51"/>
    </location>
</feature>
<organism evidence="2 3">
    <name type="scientific">Podarcis lilfordi</name>
    <name type="common">Lilford's wall lizard</name>
    <dbReference type="NCBI Taxonomy" id="74358"/>
    <lineage>
        <taxon>Eukaryota</taxon>
        <taxon>Metazoa</taxon>
        <taxon>Chordata</taxon>
        <taxon>Craniata</taxon>
        <taxon>Vertebrata</taxon>
        <taxon>Euteleostomi</taxon>
        <taxon>Lepidosauria</taxon>
        <taxon>Squamata</taxon>
        <taxon>Bifurcata</taxon>
        <taxon>Unidentata</taxon>
        <taxon>Episquamata</taxon>
        <taxon>Laterata</taxon>
        <taxon>Lacertibaenia</taxon>
        <taxon>Lacertidae</taxon>
        <taxon>Podarcis</taxon>
    </lineage>
</organism>
<protein>
    <submittedName>
        <fullName evidence="2">Uncharacterized protein</fullName>
    </submittedName>
</protein>
<gene>
    <name evidence="2" type="ORF">PODLI_1B027243</name>
</gene>
<accession>A0AA35KPI4</accession>
<dbReference type="AlphaFoldDB" id="A0AA35KPI4"/>
<reference evidence="2" key="1">
    <citation type="submission" date="2022-12" db="EMBL/GenBank/DDBJ databases">
        <authorList>
            <person name="Alioto T."/>
            <person name="Alioto T."/>
            <person name="Gomez Garrido J."/>
        </authorList>
    </citation>
    <scope>NUCLEOTIDE SEQUENCE</scope>
</reference>
<name>A0AA35KPI4_9SAUR</name>
<sequence length="144" mass="15034">MLANPVSTRSLRSSQPMPPAPTTSSRAPATAWASSPGSAAAATAIAAASEADGGTRAGKRRHRVKRSQRLRACAALPLMSSRRAQPRSRRHGAGSPRAAPAAAARRLLAAGRTYSPYAAPNQVGNHCQLLPRIWKAEVHSSPLS</sequence>
<feature type="region of interest" description="Disordered" evidence="1">
    <location>
        <begin position="1"/>
        <end position="103"/>
    </location>
</feature>
<dbReference type="Proteomes" id="UP001178461">
    <property type="component" value="Chromosome 8"/>
</dbReference>
<evidence type="ECO:0000313" key="2">
    <source>
        <dbReference type="EMBL" id="CAI5781955.1"/>
    </source>
</evidence>
<keyword evidence="3" id="KW-1185">Reference proteome</keyword>
<feature type="compositionally biased region" description="Low complexity" evidence="1">
    <location>
        <begin position="93"/>
        <end position="103"/>
    </location>
</feature>